<dbReference type="InterPro" id="IPR036388">
    <property type="entry name" value="WH-like_DNA-bd_sf"/>
</dbReference>
<dbReference type="AlphaFoldDB" id="A0A375YNE7"/>
<proteinExistence type="predicted"/>
<dbReference type="InterPro" id="IPR000524">
    <property type="entry name" value="Tscrpt_reg_HTH_GntR"/>
</dbReference>
<dbReference type="SMART" id="SM00895">
    <property type="entry name" value="FCD"/>
    <property type="match status" value="1"/>
</dbReference>
<dbReference type="InterPro" id="IPR011711">
    <property type="entry name" value="GntR_C"/>
</dbReference>
<dbReference type="SMART" id="SM00345">
    <property type="entry name" value="HTH_GNTR"/>
    <property type="match status" value="1"/>
</dbReference>
<dbReference type="RefSeq" id="WP_083144486.1">
    <property type="nucleotide sequence ID" value="NZ_MVID01000015.1"/>
</dbReference>
<dbReference type="InterPro" id="IPR008920">
    <property type="entry name" value="TF_FadR/GntR_C"/>
</dbReference>
<dbReference type="STRING" id="39692.BST38_16845"/>
<evidence type="ECO:0000256" key="1">
    <source>
        <dbReference type="ARBA" id="ARBA00023015"/>
    </source>
</evidence>
<dbReference type="Gene3D" id="1.20.120.530">
    <property type="entry name" value="GntR ligand-binding domain-like"/>
    <property type="match status" value="1"/>
</dbReference>
<dbReference type="SUPFAM" id="SSF48008">
    <property type="entry name" value="GntR ligand-binding domain-like"/>
    <property type="match status" value="1"/>
</dbReference>
<evidence type="ECO:0000313" key="6">
    <source>
        <dbReference type="EMBL" id="SRX82666.1"/>
    </source>
</evidence>
<reference evidence="6 7" key="1">
    <citation type="submission" date="2018-05" db="EMBL/GenBank/DDBJ databases">
        <authorList>
            <consortium name="IHU Genomes"/>
        </authorList>
    </citation>
    <scope>NUCLEOTIDE SEQUENCE [LARGE SCALE GENOMIC DNA]</scope>
    <source>
        <strain evidence="6 7">P7335</strain>
    </source>
</reference>
<evidence type="ECO:0000313" key="7">
    <source>
        <dbReference type="Proteomes" id="UP000252008"/>
    </source>
</evidence>
<protein>
    <submittedName>
        <fullName evidence="6">GntR family transcriptional regulator [Streptomyces bingchenggensis BCW-1]</fullName>
    </submittedName>
</protein>
<dbReference type="PROSITE" id="PS50949">
    <property type="entry name" value="HTH_GNTR"/>
    <property type="match status" value="1"/>
</dbReference>
<keyword evidence="1" id="KW-0805">Transcription regulation</keyword>
<dbReference type="EMBL" id="UEGS01000001">
    <property type="protein sequence ID" value="SRX82666.1"/>
    <property type="molecule type" value="Genomic_DNA"/>
</dbReference>
<dbReference type="Pfam" id="PF07729">
    <property type="entry name" value="FCD"/>
    <property type="match status" value="1"/>
</dbReference>
<keyword evidence="3" id="KW-0804">Transcription</keyword>
<evidence type="ECO:0000256" key="2">
    <source>
        <dbReference type="ARBA" id="ARBA00023125"/>
    </source>
</evidence>
<dbReference type="InterPro" id="IPR036390">
    <property type="entry name" value="WH_DNA-bd_sf"/>
</dbReference>
<feature type="region of interest" description="Disordered" evidence="4">
    <location>
        <begin position="215"/>
        <end position="238"/>
    </location>
</feature>
<evidence type="ECO:0000256" key="3">
    <source>
        <dbReference type="ARBA" id="ARBA00023163"/>
    </source>
</evidence>
<keyword evidence="2" id="KW-0238">DNA-binding</keyword>
<dbReference type="CDD" id="cd07377">
    <property type="entry name" value="WHTH_GntR"/>
    <property type="match status" value="1"/>
</dbReference>
<dbReference type="GO" id="GO:0003677">
    <property type="term" value="F:DNA binding"/>
    <property type="evidence" value="ECO:0007669"/>
    <property type="project" value="UniProtKB-KW"/>
</dbReference>
<keyword evidence="7" id="KW-1185">Reference proteome</keyword>
<feature type="domain" description="HTH gntR-type" evidence="5">
    <location>
        <begin position="3"/>
        <end position="71"/>
    </location>
</feature>
<dbReference type="PANTHER" id="PTHR43537:SF5">
    <property type="entry name" value="UXU OPERON TRANSCRIPTIONAL REGULATOR"/>
    <property type="match status" value="1"/>
</dbReference>
<sequence>MRDSLVDQVAGKLLAAITDGDIPPDGALPSESELAAQWSVSRLTIREAIKSLRVRNIVRVERGRGTFVNPLSEWTALEPALLAARVANDHETARQLIELRKIVETGAAEVAAARRTYRDLADLADSISDMETAMEADDLTAIVAADLRFHEAIFAATHNPFLAVLLEPIGAAVLEGRTKTSAVPEIRRHALQCHRQIFAAIEAGLPVQAREAMAAHMDQTAEDSERFLSNPAREQEQT</sequence>
<organism evidence="6 7">
    <name type="scientific">Mycolicibacterium parafortuitum</name>
    <name type="common">Mycobacterium parafortuitum</name>
    <dbReference type="NCBI Taxonomy" id="39692"/>
    <lineage>
        <taxon>Bacteria</taxon>
        <taxon>Bacillati</taxon>
        <taxon>Actinomycetota</taxon>
        <taxon>Actinomycetes</taxon>
        <taxon>Mycobacteriales</taxon>
        <taxon>Mycobacteriaceae</taxon>
        <taxon>Mycolicibacterium</taxon>
    </lineage>
</organism>
<accession>A0A375YNE7</accession>
<dbReference type="PRINTS" id="PR00035">
    <property type="entry name" value="HTHGNTR"/>
</dbReference>
<dbReference type="Gene3D" id="1.10.10.10">
    <property type="entry name" value="Winged helix-like DNA-binding domain superfamily/Winged helix DNA-binding domain"/>
    <property type="match status" value="1"/>
</dbReference>
<evidence type="ECO:0000256" key="4">
    <source>
        <dbReference type="SAM" id="MobiDB-lite"/>
    </source>
</evidence>
<dbReference type="Proteomes" id="UP000252008">
    <property type="component" value="Unassembled WGS sequence"/>
</dbReference>
<dbReference type="Pfam" id="PF00392">
    <property type="entry name" value="GntR"/>
    <property type="match status" value="1"/>
</dbReference>
<dbReference type="PANTHER" id="PTHR43537">
    <property type="entry name" value="TRANSCRIPTIONAL REGULATOR, GNTR FAMILY"/>
    <property type="match status" value="1"/>
</dbReference>
<name>A0A375YNE7_MYCPF</name>
<gene>
    <name evidence="6" type="ORF">MPP7335_04431</name>
</gene>
<dbReference type="GO" id="GO:0003700">
    <property type="term" value="F:DNA-binding transcription factor activity"/>
    <property type="evidence" value="ECO:0007669"/>
    <property type="project" value="InterPro"/>
</dbReference>
<evidence type="ECO:0000259" key="5">
    <source>
        <dbReference type="PROSITE" id="PS50949"/>
    </source>
</evidence>
<dbReference type="SUPFAM" id="SSF46785">
    <property type="entry name" value="Winged helix' DNA-binding domain"/>
    <property type="match status" value="1"/>
</dbReference>